<keyword evidence="8" id="KW-1185">Reference proteome</keyword>
<comment type="similarity">
    <text evidence="2">Belongs to the bacterial solute-binding protein 5 family.</text>
</comment>
<comment type="subcellular location">
    <subcellularLocation>
        <location evidence="1">Cell envelope</location>
    </subcellularLocation>
</comment>
<dbReference type="InterPro" id="IPR039424">
    <property type="entry name" value="SBP_5"/>
</dbReference>
<evidence type="ECO:0000259" key="6">
    <source>
        <dbReference type="Pfam" id="PF00496"/>
    </source>
</evidence>
<name>A0A4U6QEM9_9ACTN</name>
<comment type="caution">
    <text evidence="7">The sequence shown here is derived from an EMBL/GenBank/DDBJ whole genome shotgun (WGS) entry which is preliminary data.</text>
</comment>
<dbReference type="RefSeq" id="WP_137450194.1">
    <property type="nucleotide sequence ID" value="NZ_SZZH01000003.1"/>
</dbReference>
<feature type="chain" id="PRO_5038820379" evidence="5">
    <location>
        <begin position="32"/>
        <end position="556"/>
    </location>
</feature>
<evidence type="ECO:0000256" key="1">
    <source>
        <dbReference type="ARBA" id="ARBA00004196"/>
    </source>
</evidence>
<dbReference type="GO" id="GO:0015833">
    <property type="term" value="P:peptide transport"/>
    <property type="evidence" value="ECO:0007669"/>
    <property type="project" value="TreeGrafter"/>
</dbReference>
<feature type="signal peptide" evidence="5">
    <location>
        <begin position="1"/>
        <end position="31"/>
    </location>
</feature>
<evidence type="ECO:0000256" key="4">
    <source>
        <dbReference type="ARBA" id="ARBA00022729"/>
    </source>
</evidence>
<evidence type="ECO:0000313" key="8">
    <source>
        <dbReference type="Proteomes" id="UP000306985"/>
    </source>
</evidence>
<dbReference type="CDD" id="cd08512">
    <property type="entry name" value="PBP2_NikA_DppA_OppA_like_7"/>
    <property type="match status" value="1"/>
</dbReference>
<organism evidence="7 8">
    <name type="scientific">Nakamurella flava</name>
    <dbReference type="NCBI Taxonomy" id="2576308"/>
    <lineage>
        <taxon>Bacteria</taxon>
        <taxon>Bacillati</taxon>
        <taxon>Actinomycetota</taxon>
        <taxon>Actinomycetes</taxon>
        <taxon>Nakamurellales</taxon>
        <taxon>Nakamurellaceae</taxon>
        <taxon>Nakamurella</taxon>
    </lineage>
</organism>
<gene>
    <name evidence="7" type="ORF">FDO65_13350</name>
</gene>
<dbReference type="EMBL" id="SZZH01000003">
    <property type="protein sequence ID" value="TKV58531.1"/>
    <property type="molecule type" value="Genomic_DNA"/>
</dbReference>
<dbReference type="SUPFAM" id="SSF53850">
    <property type="entry name" value="Periplasmic binding protein-like II"/>
    <property type="match status" value="1"/>
</dbReference>
<dbReference type="AlphaFoldDB" id="A0A4U6QEM9"/>
<feature type="domain" description="Solute-binding protein family 5" evidence="6">
    <location>
        <begin position="116"/>
        <end position="476"/>
    </location>
</feature>
<evidence type="ECO:0000313" key="7">
    <source>
        <dbReference type="EMBL" id="TKV58531.1"/>
    </source>
</evidence>
<keyword evidence="3" id="KW-0813">Transport</keyword>
<dbReference type="OrthoDB" id="9801912at2"/>
<accession>A0A4U6QEM9</accession>
<dbReference type="Gene3D" id="3.40.190.10">
    <property type="entry name" value="Periplasmic binding protein-like II"/>
    <property type="match status" value="1"/>
</dbReference>
<sequence length="556" mass="58609">MSSHSSLRSRRVRTRAAGAAVIAALLLGGCAAGSNQSSTTSGTAGSAAGTSGSGSAPAGASGELRIAIPAYPGSWDQDFVAFDPVALAVFKNVYPYLVDYGVTQVDGKPVMDTATILPAWAESFTSTDGALWTLKLREGAKFPSGNPITAEDVKWSKDRAFAAKANVAGVYSLIGLTDPSQITVVDDRTVTFQQAFPSALSEQIQAISLFIYDSKKMKEHATDADPWAKEWAAQNPSDGGLYNVSAATPGQEIVLTANPDYPAEDGPKTQTIRLTVASDPAAESLLLRNGDVDIALGLGRQEIADLSGVNGLTTITSPSNEMISMPMNVAAAPFDNPQVRQAVALAVPYDSIISSVYNGGARRPKSIVPIDMPGYSEAGFPYDTDLDKAKALMAQAGNPAITTQIVYAAESGEQQQIAVLVSDALAKIGITATPTPLDAATLGQRRAAKDIPLQITSGQQWVNDVEYLMNGWTTGAYLNWSNYSNPTVDAAVEKSHTTTDSAERTALWTQIQQQFATDVPVIPLAQPDFVLPVADSVGGYVQPVDGLIRLRYLTKG</sequence>
<evidence type="ECO:0000256" key="2">
    <source>
        <dbReference type="ARBA" id="ARBA00005695"/>
    </source>
</evidence>
<reference evidence="7 8" key="1">
    <citation type="submission" date="2019-05" db="EMBL/GenBank/DDBJ databases">
        <title>Nakamurella sp. N5BH11, whole genome shotgun sequence.</title>
        <authorList>
            <person name="Tuo L."/>
        </authorList>
    </citation>
    <scope>NUCLEOTIDE SEQUENCE [LARGE SCALE GENOMIC DNA]</scope>
    <source>
        <strain evidence="7 8">N5BH11</strain>
    </source>
</reference>
<dbReference type="InterPro" id="IPR000914">
    <property type="entry name" value="SBP_5_dom"/>
</dbReference>
<dbReference type="GO" id="GO:1904680">
    <property type="term" value="F:peptide transmembrane transporter activity"/>
    <property type="evidence" value="ECO:0007669"/>
    <property type="project" value="TreeGrafter"/>
</dbReference>
<keyword evidence="4 5" id="KW-0732">Signal</keyword>
<evidence type="ECO:0000256" key="3">
    <source>
        <dbReference type="ARBA" id="ARBA00022448"/>
    </source>
</evidence>
<dbReference type="Gene3D" id="3.10.105.10">
    <property type="entry name" value="Dipeptide-binding Protein, Domain 3"/>
    <property type="match status" value="1"/>
</dbReference>
<dbReference type="Pfam" id="PF00496">
    <property type="entry name" value="SBP_bac_5"/>
    <property type="match status" value="1"/>
</dbReference>
<evidence type="ECO:0000256" key="5">
    <source>
        <dbReference type="SAM" id="SignalP"/>
    </source>
</evidence>
<dbReference type="Proteomes" id="UP000306985">
    <property type="component" value="Unassembled WGS sequence"/>
</dbReference>
<proteinExistence type="inferred from homology"/>
<dbReference type="GO" id="GO:0030313">
    <property type="term" value="C:cell envelope"/>
    <property type="evidence" value="ECO:0007669"/>
    <property type="project" value="UniProtKB-SubCell"/>
</dbReference>
<protein>
    <submittedName>
        <fullName evidence="7">ABC transporter substrate-binding protein</fullName>
    </submittedName>
</protein>
<dbReference type="Gene3D" id="3.90.76.10">
    <property type="entry name" value="Dipeptide-binding Protein, Domain 1"/>
    <property type="match status" value="1"/>
</dbReference>
<dbReference type="PANTHER" id="PTHR30290">
    <property type="entry name" value="PERIPLASMIC BINDING COMPONENT OF ABC TRANSPORTER"/>
    <property type="match status" value="1"/>
</dbReference>
<dbReference type="PANTHER" id="PTHR30290:SF10">
    <property type="entry name" value="PERIPLASMIC OLIGOPEPTIDE-BINDING PROTEIN-RELATED"/>
    <property type="match status" value="1"/>
</dbReference>